<feature type="transmembrane region" description="Helical" evidence="1">
    <location>
        <begin position="47"/>
        <end position="75"/>
    </location>
</feature>
<proteinExistence type="predicted"/>
<keyword evidence="3" id="KW-1185">Reference proteome</keyword>
<evidence type="ECO:0000313" key="3">
    <source>
        <dbReference type="Proteomes" id="UP000754495"/>
    </source>
</evidence>
<feature type="transmembrane region" description="Helical" evidence="1">
    <location>
        <begin position="12"/>
        <end position="35"/>
    </location>
</feature>
<keyword evidence="1" id="KW-0472">Membrane</keyword>
<sequence length="120" mass="11977">MSVQQPRAGLAVSSAALGAVAVVMAVSAWVTWAFVRPRAGDALPSPVAVVLTLVLGALWVLILVMAVLAVLFGVLGRHAAVGPARAGATFGAVAALLALAGAVAFVVTATDWLVVVPGQR</sequence>
<accession>A0ABX0T113</accession>
<evidence type="ECO:0000256" key="1">
    <source>
        <dbReference type="SAM" id="Phobius"/>
    </source>
</evidence>
<organism evidence="2 3">
    <name type="scientific">Amycolatopsis viridis</name>
    <dbReference type="NCBI Taxonomy" id="185678"/>
    <lineage>
        <taxon>Bacteria</taxon>
        <taxon>Bacillati</taxon>
        <taxon>Actinomycetota</taxon>
        <taxon>Actinomycetes</taxon>
        <taxon>Pseudonocardiales</taxon>
        <taxon>Pseudonocardiaceae</taxon>
        <taxon>Amycolatopsis</taxon>
    </lineage>
</organism>
<protein>
    <submittedName>
        <fullName evidence="2">Small-conductance mechanosensitive channel</fullName>
    </submittedName>
</protein>
<comment type="caution">
    <text evidence="2">The sequence shown here is derived from an EMBL/GenBank/DDBJ whole genome shotgun (WGS) entry which is preliminary data.</text>
</comment>
<keyword evidence="1" id="KW-0812">Transmembrane</keyword>
<feature type="transmembrane region" description="Helical" evidence="1">
    <location>
        <begin position="87"/>
        <end position="107"/>
    </location>
</feature>
<dbReference type="EMBL" id="JAANOU010000001">
    <property type="protein sequence ID" value="NIH81584.1"/>
    <property type="molecule type" value="Genomic_DNA"/>
</dbReference>
<reference evidence="2 3" key="1">
    <citation type="submission" date="2020-03" db="EMBL/GenBank/DDBJ databases">
        <title>Sequencing the genomes of 1000 actinobacteria strains.</title>
        <authorList>
            <person name="Klenk H.-P."/>
        </authorList>
    </citation>
    <scope>NUCLEOTIDE SEQUENCE [LARGE SCALE GENOMIC DNA]</scope>
    <source>
        <strain evidence="2 3">DSM 45668</strain>
    </source>
</reference>
<dbReference type="Proteomes" id="UP000754495">
    <property type="component" value="Unassembled WGS sequence"/>
</dbReference>
<name>A0ABX0T113_9PSEU</name>
<dbReference type="RefSeq" id="WP_167117521.1">
    <property type="nucleotide sequence ID" value="NZ_JAANOU010000001.1"/>
</dbReference>
<gene>
    <name evidence="2" type="ORF">FHX46_004114</name>
</gene>
<evidence type="ECO:0000313" key="2">
    <source>
        <dbReference type="EMBL" id="NIH81584.1"/>
    </source>
</evidence>
<keyword evidence="1" id="KW-1133">Transmembrane helix</keyword>